<evidence type="ECO:0000259" key="1">
    <source>
        <dbReference type="Pfam" id="PF13475"/>
    </source>
</evidence>
<name>A0A6A5BEZ1_NAEFO</name>
<feature type="domain" description="DUF4116" evidence="1">
    <location>
        <begin position="371"/>
        <end position="408"/>
    </location>
</feature>
<dbReference type="VEuPathDB" id="AmoebaDB:NF0070400"/>
<dbReference type="VEuPathDB" id="AmoebaDB:NfTy_048040"/>
<accession>A0A6A5BEZ1</accession>
<dbReference type="RefSeq" id="XP_044557329.1">
    <property type="nucleotide sequence ID" value="XM_044712762.1"/>
</dbReference>
<gene>
    <name evidence="2" type="ORF">FDP41_008864</name>
</gene>
<keyword evidence="3" id="KW-1185">Reference proteome</keyword>
<dbReference type="Pfam" id="PF13475">
    <property type="entry name" value="DUF4116"/>
    <property type="match status" value="1"/>
</dbReference>
<dbReference type="VEuPathDB" id="AmoebaDB:NF0070410"/>
<organism evidence="2 3">
    <name type="scientific">Naegleria fowleri</name>
    <name type="common">Brain eating amoeba</name>
    <dbReference type="NCBI Taxonomy" id="5763"/>
    <lineage>
        <taxon>Eukaryota</taxon>
        <taxon>Discoba</taxon>
        <taxon>Heterolobosea</taxon>
        <taxon>Tetramitia</taxon>
        <taxon>Eutetramitia</taxon>
        <taxon>Vahlkampfiidae</taxon>
        <taxon>Naegleria</taxon>
    </lineage>
</organism>
<protein>
    <recommendedName>
        <fullName evidence="1">DUF4116 domain-containing protein</fullName>
    </recommendedName>
</protein>
<dbReference type="EMBL" id="VFQX01000066">
    <property type="protein sequence ID" value="KAF0972615.1"/>
    <property type="molecule type" value="Genomic_DNA"/>
</dbReference>
<reference evidence="2 3" key="1">
    <citation type="journal article" date="2019" name="Sci. Rep.">
        <title>Nanopore sequencing improves the draft genome of the human pathogenic amoeba Naegleria fowleri.</title>
        <authorList>
            <person name="Liechti N."/>
            <person name="Schurch N."/>
            <person name="Bruggmann R."/>
            <person name="Wittwer M."/>
        </authorList>
    </citation>
    <scope>NUCLEOTIDE SEQUENCE [LARGE SCALE GENOMIC DNA]</scope>
    <source>
        <strain evidence="2 3">ATCC 30894</strain>
    </source>
</reference>
<sequence length="551" mass="66095">MSFISGSQNFKHSHILQLCEWMKFKFENQMKGFAKWLLAKEKWLKYGNPYQFPIEFLNDRDIVKKMMVDCTIRNGYFSLIHPWMAQEIDIAELCKSNRELIGNVEFWLPFKYGILKFILNKDLRGLKYIPKDILLELKDELIPIVEKIYNFSFSFDPDDVDDAKKALYKKCYELQQLSKRLRDNEEIVKYAIECNAKNTIECDRKPIIIFNYEIIYMSERLKYDITFCMDIIRLDPQLMPHLPIRNDKEFLFQLLDIPISINRKLQQDMIQKCVPEILQYLSYEFIYEFPEKMRYIIFQQFFLKDANCWHFCKAIHVPFDVIMSHHLLQIFLELPEEYYEAYQQIMIRLYSNYDPQWLGVEESILKRKDLPLILQYAPIYHLRNDKNFVLKAVKANANCFKFILHKFRYDREIVSTILLKNACLLFEKNKKTNPLIPQQYLVPQKFLQDKEVILAALKSEHPCSFSVIPKNFQEDKDCLLEALRNRKIDIDNQNNKPLVDILAKYVERKDREVIIVAWKNYKIGNIPEDLKCFEDVNNKNRLVNLEEQMGL</sequence>
<dbReference type="VEuPathDB" id="AmoebaDB:NF0070390"/>
<evidence type="ECO:0000313" key="3">
    <source>
        <dbReference type="Proteomes" id="UP000444721"/>
    </source>
</evidence>
<dbReference type="GeneID" id="68116081"/>
<dbReference type="InterPro" id="IPR025197">
    <property type="entry name" value="DUF4116"/>
</dbReference>
<dbReference type="Proteomes" id="UP000444721">
    <property type="component" value="Unassembled WGS sequence"/>
</dbReference>
<dbReference type="VEuPathDB" id="AmoebaDB:FDP41_008864"/>
<proteinExistence type="predicted"/>
<comment type="caution">
    <text evidence="2">The sequence shown here is derived from an EMBL/GenBank/DDBJ whole genome shotgun (WGS) entry which is preliminary data.</text>
</comment>
<dbReference type="AlphaFoldDB" id="A0A6A5BEZ1"/>
<evidence type="ECO:0000313" key="2">
    <source>
        <dbReference type="EMBL" id="KAF0972615.1"/>
    </source>
</evidence>